<name>A0AAD5SI70_9FUNG</name>
<feature type="compositionally biased region" description="Basic and acidic residues" evidence="1">
    <location>
        <begin position="132"/>
        <end position="148"/>
    </location>
</feature>
<dbReference type="EMBL" id="JADGJD010000511">
    <property type="protein sequence ID" value="KAJ3050462.1"/>
    <property type="molecule type" value="Genomic_DNA"/>
</dbReference>
<feature type="region of interest" description="Disordered" evidence="1">
    <location>
        <begin position="126"/>
        <end position="167"/>
    </location>
</feature>
<evidence type="ECO:0000313" key="3">
    <source>
        <dbReference type="Proteomes" id="UP001212841"/>
    </source>
</evidence>
<sequence>MRTKPDVAESVRASLQDLSSIKTPTKATPQTAAAPQPRTTPQTLLTLHRPLLIKIFHLVAPDLQIARNVSYAFRDVTSEYVRGRVKKFREGIEEAECWGGKAPTLADVVFWDPLAVAAVVEDQVGGGWKQQQEADKNGGGDQNGRSEDGELSLGGNSGMKKSKSKLQSPGVIQKRLFTALRSALDNFETGAAPSVRPLCDFIKRHGLHYALSPPEPTDQTIEPSRTTTKQKDQTWLKLQTELYLLSTSTSQIQYLPPLSDLQSPLQTLQTATDISIRSHRSKSLISILTTSTLHPGLYWPILSTALDSLLATVRLQNRPPLSIVLILLDAAFNNPQGPYVVASKLPGWCLGDGEVDGRIPFASELLEKAEECVRCFGLAWHRISSKGEFGVVTASEVAREVKSRTKVM</sequence>
<feature type="region of interest" description="Disordered" evidence="1">
    <location>
        <begin position="18"/>
        <end position="39"/>
    </location>
</feature>
<organism evidence="2 3">
    <name type="scientific">Rhizophlyctis rosea</name>
    <dbReference type="NCBI Taxonomy" id="64517"/>
    <lineage>
        <taxon>Eukaryota</taxon>
        <taxon>Fungi</taxon>
        <taxon>Fungi incertae sedis</taxon>
        <taxon>Chytridiomycota</taxon>
        <taxon>Chytridiomycota incertae sedis</taxon>
        <taxon>Chytridiomycetes</taxon>
        <taxon>Rhizophlyctidales</taxon>
        <taxon>Rhizophlyctidaceae</taxon>
        <taxon>Rhizophlyctis</taxon>
    </lineage>
</organism>
<reference evidence="2" key="1">
    <citation type="submission" date="2020-05" db="EMBL/GenBank/DDBJ databases">
        <title>Phylogenomic resolution of chytrid fungi.</title>
        <authorList>
            <person name="Stajich J.E."/>
            <person name="Amses K."/>
            <person name="Simmons R."/>
            <person name="Seto K."/>
            <person name="Myers J."/>
            <person name="Bonds A."/>
            <person name="Quandt C.A."/>
            <person name="Barry K."/>
            <person name="Liu P."/>
            <person name="Grigoriev I."/>
            <person name="Longcore J.E."/>
            <person name="James T.Y."/>
        </authorList>
    </citation>
    <scope>NUCLEOTIDE SEQUENCE</scope>
    <source>
        <strain evidence="2">JEL0318</strain>
    </source>
</reference>
<evidence type="ECO:0000256" key="1">
    <source>
        <dbReference type="SAM" id="MobiDB-lite"/>
    </source>
</evidence>
<evidence type="ECO:0000313" key="2">
    <source>
        <dbReference type="EMBL" id="KAJ3050462.1"/>
    </source>
</evidence>
<dbReference type="Proteomes" id="UP001212841">
    <property type="component" value="Unassembled WGS sequence"/>
</dbReference>
<dbReference type="AlphaFoldDB" id="A0AAD5SI70"/>
<proteinExistence type="predicted"/>
<feature type="compositionally biased region" description="Low complexity" evidence="1">
    <location>
        <begin position="22"/>
        <end position="39"/>
    </location>
</feature>
<gene>
    <name evidence="2" type="ORF">HK097_008596</name>
</gene>
<keyword evidence="3" id="KW-1185">Reference proteome</keyword>
<comment type="caution">
    <text evidence="2">The sequence shown here is derived from an EMBL/GenBank/DDBJ whole genome shotgun (WGS) entry which is preliminary data.</text>
</comment>
<evidence type="ECO:0008006" key="4">
    <source>
        <dbReference type="Google" id="ProtNLM"/>
    </source>
</evidence>
<accession>A0AAD5SI70</accession>
<protein>
    <recommendedName>
        <fullName evidence="4">F-box domain-containing protein</fullName>
    </recommendedName>
</protein>